<dbReference type="KEGG" id="tad:TRIADDRAFT_17427"/>
<dbReference type="InterPro" id="IPR001763">
    <property type="entry name" value="Rhodanese-like_dom"/>
</dbReference>
<evidence type="ECO:0000313" key="2">
    <source>
        <dbReference type="EMBL" id="EDV21911.1"/>
    </source>
</evidence>
<sequence>LTPLQVKTLLEEKSIYLIDVREPAELTEEGKINGSINVPLGQLVEALSIHDEDFAIRYGVAQPDKENTNLVFYCKGGVRSNHAMKTAISLGYNRARHLAGGIDQW</sequence>
<dbReference type="InParanoid" id="B3S5G9"/>
<dbReference type="CTD" id="6756888"/>
<gene>
    <name evidence="2" type="ORF">TRIADDRAFT_17427</name>
</gene>
<dbReference type="PANTHER" id="PTHR44086:SF10">
    <property type="entry name" value="THIOSULFATE SULFURTRANSFERASE_RHODANESE-LIKE DOMAIN-CONTAINING PROTEIN 3"/>
    <property type="match status" value="1"/>
</dbReference>
<dbReference type="SUPFAM" id="SSF52821">
    <property type="entry name" value="Rhodanese/Cell cycle control phosphatase"/>
    <property type="match status" value="1"/>
</dbReference>
<accession>B3S5G9</accession>
<dbReference type="GeneID" id="6756888"/>
<organism evidence="2 3">
    <name type="scientific">Trichoplax adhaerens</name>
    <name type="common">Trichoplax reptans</name>
    <dbReference type="NCBI Taxonomy" id="10228"/>
    <lineage>
        <taxon>Eukaryota</taxon>
        <taxon>Metazoa</taxon>
        <taxon>Placozoa</taxon>
        <taxon>Uniplacotomia</taxon>
        <taxon>Trichoplacea</taxon>
        <taxon>Trichoplacidae</taxon>
        <taxon>Trichoplax</taxon>
    </lineage>
</organism>
<dbReference type="OMA" id="FFCQMGR"/>
<dbReference type="AlphaFoldDB" id="B3S5G9"/>
<dbReference type="HOGENOM" id="CLU_089574_0_2_1"/>
<evidence type="ECO:0000313" key="3">
    <source>
        <dbReference type="Proteomes" id="UP000009022"/>
    </source>
</evidence>
<dbReference type="eggNOG" id="KOG1530">
    <property type="taxonomic scope" value="Eukaryota"/>
</dbReference>
<feature type="non-terminal residue" evidence="2">
    <location>
        <position position="1"/>
    </location>
</feature>
<keyword evidence="3" id="KW-1185">Reference proteome</keyword>
<feature type="non-terminal residue" evidence="2">
    <location>
        <position position="105"/>
    </location>
</feature>
<dbReference type="Gene3D" id="3.40.250.10">
    <property type="entry name" value="Rhodanese-like domain"/>
    <property type="match status" value="1"/>
</dbReference>
<dbReference type="PANTHER" id="PTHR44086">
    <property type="entry name" value="THIOSULFATE SULFURTRANSFERASE RDL2, MITOCHONDRIAL-RELATED"/>
    <property type="match status" value="1"/>
</dbReference>
<dbReference type="PhylomeDB" id="B3S5G9"/>
<protein>
    <recommendedName>
        <fullName evidence="1">Rhodanese domain-containing protein</fullName>
    </recommendedName>
</protein>
<reference evidence="2 3" key="1">
    <citation type="journal article" date="2008" name="Nature">
        <title>The Trichoplax genome and the nature of placozoans.</title>
        <authorList>
            <person name="Srivastava M."/>
            <person name="Begovic E."/>
            <person name="Chapman J."/>
            <person name="Putnam N.H."/>
            <person name="Hellsten U."/>
            <person name="Kawashima T."/>
            <person name="Kuo A."/>
            <person name="Mitros T."/>
            <person name="Salamov A."/>
            <person name="Carpenter M.L."/>
            <person name="Signorovitch A.Y."/>
            <person name="Moreno M.A."/>
            <person name="Kamm K."/>
            <person name="Grimwood J."/>
            <person name="Schmutz J."/>
            <person name="Shapiro H."/>
            <person name="Grigoriev I.V."/>
            <person name="Buss L.W."/>
            <person name="Schierwater B."/>
            <person name="Dellaporta S.L."/>
            <person name="Rokhsar D.S."/>
        </authorList>
    </citation>
    <scope>NUCLEOTIDE SEQUENCE [LARGE SCALE GENOMIC DNA]</scope>
    <source>
        <strain evidence="2 3">Grell-BS-1999</strain>
    </source>
</reference>
<dbReference type="RefSeq" id="XP_002115548.1">
    <property type="nucleotide sequence ID" value="XM_002115512.1"/>
</dbReference>
<name>B3S5G9_TRIAD</name>
<dbReference type="PROSITE" id="PS50206">
    <property type="entry name" value="RHODANESE_3"/>
    <property type="match status" value="1"/>
</dbReference>
<dbReference type="Pfam" id="PF00581">
    <property type="entry name" value="Rhodanese"/>
    <property type="match status" value="1"/>
</dbReference>
<proteinExistence type="predicted"/>
<dbReference type="Proteomes" id="UP000009022">
    <property type="component" value="Unassembled WGS sequence"/>
</dbReference>
<dbReference type="FunCoup" id="B3S5G9">
    <property type="interactions" value="99"/>
</dbReference>
<dbReference type="InterPro" id="IPR036873">
    <property type="entry name" value="Rhodanese-like_dom_sf"/>
</dbReference>
<feature type="domain" description="Rhodanese" evidence="1">
    <location>
        <begin position="11"/>
        <end position="105"/>
    </location>
</feature>
<dbReference type="EMBL" id="DS985251">
    <property type="protein sequence ID" value="EDV21911.1"/>
    <property type="molecule type" value="Genomic_DNA"/>
</dbReference>
<evidence type="ECO:0000259" key="1">
    <source>
        <dbReference type="PROSITE" id="PS50206"/>
    </source>
</evidence>
<dbReference type="STRING" id="10228.B3S5G9"/>
<dbReference type="OrthoDB" id="566238at2759"/>
<dbReference type="SMART" id="SM00450">
    <property type="entry name" value="RHOD"/>
    <property type="match status" value="1"/>
</dbReference>